<keyword evidence="2" id="KW-1185">Reference proteome</keyword>
<accession>A0A1I3BLG6</accession>
<dbReference type="GO" id="GO:0008897">
    <property type="term" value="F:holo-[acyl-carrier-protein] synthase activity"/>
    <property type="evidence" value="ECO:0007669"/>
    <property type="project" value="InterPro"/>
</dbReference>
<dbReference type="RefSeq" id="WP_143099613.1">
    <property type="nucleotide sequence ID" value="NZ_BKAF01000001.1"/>
</dbReference>
<dbReference type="OrthoDB" id="190168at2"/>
<dbReference type="Proteomes" id="UP000198649">
    <property type="component" value="Unassembled WGS sequence"/>
</dbReference>
<evidence type="ECO:0000313" key="2">
    <source>
        <dbReference type="Proteomes" id="UP000198649"/>
    </source>
</evidence>
<dbReference type="GO" id="GO:0000287">
    <property type="term" value="F:magnesium ion binding"/>
    <property type="evidence" value="ECO:0007669"/>
    <property type="project" value="InterPro"/>
</dbReference>
<dbReference type="STRING" id="1005945.SAMN05216561_101181"/>
<dbReference type="InterPro" id="IPR037143">
    <property type="entry name" value="4-PPantetheinyl_Trfase_dom_sf"/>
</dbReference>
<protein>
    <recommendedName>
        <fullName evidence="3">4'-phosphopantetheinyl transferase</fullName>
    </recommendedName>
</protein>
<sequence length="167" mass="17652">MTPTVHVAALWGSGHRAFQRARAEAYLADELCLSRVARLCVRCASPGHGRPVPLGASDAVHLSLAYAEDVVLVAWSSAPVGVDVERDAPGRGAGDYGDLRVWTRIEAIVKTSGEGLSREPVDLPELWTSPLPLPEGWVGTVACAVPAELSWRSGHPAHRGGPAAPPR</sequence>
<evidence type="ECO:0008006" key="3">
    <source>
        <dbReference type="Google" id="ProtNLM"/>
    </source>
</evidence>
<evidence type="ECO:0000313" key="1">
    <source>
        <dbReference type="EMBL" id="SFH62611.1"/>
    </source>
</evidence>
<proteinExistence type="predicted"/>
<dbReference type="AlphaFoldDB" id="A0A1I3BLG6"/>
<name>A0A1I3BLG6_9ACTN</name>
<dbReference type="Gene3D" id="3.90.470.20">
    <property type="entry name" value="4'-phosphopantetheinyl transferase domain"/>
    <property type="match status" value="1"/>
</dbReference>
<gene>
    <name evidence="1" type="ORF">SAMN05216561_101181</name>
</gene>
<organism evidence="1 2">
    <name type="scientific">Nocardioides psychrotolerans</name>
    <dbReference type="NCBI Taxonomy" id="1005945"/>
    <lineage>
        <taxon>Bacteria</taxon>
        <taxon>Bacillati</taxon>
        <taxon>Actinomycetota</taxon>
        <taxon>Actinomycetes</taxon>
        <taxon>Propionibacteriales</taxon>
        <taxon>Nocardioidaceae</taxon>
        <taxon>Nocardioides</taxon>
    </lineage>
</organism>
<reference evidence="1 2" key="1">
    <citation type="submission" date="2016-10" db="EMBL/GenBank/DDBJ databases">
        <authorList>
            <person name="de Groot N.N."/>
        </authorList>
    </citation>
    <scope>NUCLEOTIDE SEQUENCE [LARGE SCALE GENOMIC DNA]</scope>
    <source>
        <strain evidence="1 2">CGMCC 1.11156</strain>
    </source>
</reference>
<dbReference type="EMBL" id="FOQG01000001">
    <property type="protein sequence ID" value="SFH62611.1"/>
    <property type="molecule type" value="Genomic_DNA"/>
</dbReference>